<evidence type="ECO:0000313" key="3">
    <source>
        <dbReference type="Proteomes" id="UP000249886"/>
    </source>
</evidence>
<dbReference type="InterPro" id="IPR012551">
    <property type="entry name" value="DUF1707_SHOCT-like"/>
</dbReference>
<dbReference type="Proteomes" id="UP000249886">
    <property type="component" value="Unassembled WGS sequence"/>
</dbReference>
<dbReference type="PANTHER" id="PTHR40763:SF5">
    <property type="entry name" value="MEMBRANE PROTEIN"/>
    <property type="match status" value="1"/>
</dbReference>
<dbReference type="AlphaFoldDB" id="A0A6H9XM06"/>
<proteinExistence type="predicted"/>
<feature type="domain" description="DUF1707" evidence="1">
    <location>
        <begin position="8"/>
        <end position="58"/>
    </location>
</feature>
<dbReference type="GeneID" id="84573058"/>
<sequence>MSDDIRKRASGFQRSTIANALRFAFDDGQLDFAEYTERSNTALGATYRDELKPLVADLDLGPHLPAPDADNFLEQVSARFPQPIMPDEVDKIHSAPPEGQQAASNALAVPTPNAVANIPTQARWLVPTNSAGQALMKTSAFLSETDRYGTWTCGPTHSVTGVCSELVLDFTNVILTSPQVELKITLVMAALKLIVPDQFQIQNNITDILAETTTDYSSVATNTGSGQANPTPPVTLILTGTNALSEIEIKVVHV</sequence>
<organism evidence="2 3">
    <name type="scientific">Corynebacterium matruchotii</name>
    <dbReference type="NCBI Taxonomy" id="43768"/>
    <lineage>
        <taxon>Bacteria</taxon>
        <taxon>Bacillati</taxon>
        <taxon>Actinomycetota</taxon>
        <taxon>Actinomycetes</taxon>
        <taxon>Mycobacteriales</taxon>
        <taxon>Corynebacteriaceae</taxon>
        <taxon>Corynebacterium</taxon>
    </lineage>
</organism>
<dbReference type="Pfam" id="PF08044">
    <property type="entry name" value="DUF1707"/>
    <property type="match status" value="1"/>
</dbReference>
<comment type="caution">
    <text evidence="2">The sequence shown here is derived from an EMBL/GenBank/DDBJ whole genome shotgun (WGS) entry which is preliminary data.</text>
</comment>
<name>A0A6H9XM06_9CORY</name>
<protein>
    <submittedName>
        <fullName evidence="2">Domain of uncharacterized function (DUF1707)</fullName>
    </submittedName>
</protein>
<reference evidence="2 3" key="1">
    <citation type="submission" date="2018-06" db="EMBL/GenBank/DDBJ databases">
        <authorList>
            <consortium name="Pathogen Informatics"/>
            <person name="Doyle S."/>
        </authorList>
    </citation>
    <scope>NUCLEOTIDE SEQUENCE [LARGE SCALE GENOMIC DNA]</scope>
    <source>
        <strain evidence="2 3">NCTC10254</strain>
    </source>
</reference>
<gene>
    <name evidence="2" type="ORF">NCTC10254_00507</name>
</gene>
<dbReference type="RefSeq" id="WP_005524030.1">
    <property type="nucleotide sequence ID" value="NZ_CAUUOM010000011.1"/>
</dbReference>
<accession>A0A6H9XM06</accession>
<evidence type="ECO:0000313" key="2">
    <source>
        <dbReference type="EMBL" id="SPW24141.1"/>
    </source>
</evidence>
<dbReference type="EMBL" id="UARK01000001">
    <property type="protein sequence ID" value="SPW24141.1"/>
    <property type="molecule type" value="Genomic_DNA"/>
</dbReference>
<dbReference type="PANTHER" id="PTHR40763">
    <property type="entry name" value="MEMBRANE PROTEIN-RELATED"/>
    <property type="match status" value="1"/>
</dbReference>
<evidence type="ECO:0000259" key="1">
    <source>
        <dbReference type="Pfam" id="PF08044"/>
    </source>
</evidence>